<dbReference type="PANTHER" id="PTHR11439">
    <property type="entry name" value="GAG-POL-RELATED RETROTRANSPOSON"/>
    <property type="match status" value="1"/>
</dbReference>
<reference evidence="3 4" key="1">
    <citation type="submission" date="2019-08" db="EMBL/GenBank/DDBJ databases">
        <title>Draft genome sequences of two oriental melons (Cucumis melo L. var makuwa).</title>
        <authorList>
            <person name="Kwon S.-Y."/>
        </authorList>
    </citation>
    <scope>NUCLEOTIDE SEQUENCE [LARGE SCALE GENOMIC DNA]</scope>
    <source>
        <strain evidence="4">cv. Chang Bougi</strain>
        <strain evidence="3">cv. SW 3</strain>
        <tissue evidence="2">Leaf</tissue>
    </source>
</reference>
<organism evidence="2 4">
    <name type="scientific">Cucumis melo var. makuwa</name>
    <name type="common">Oriental melon</name>
    <dbReference type="NCBI Taxonomy" id="1194695"/>
    <lineage>
        <taxon>Eukaryota</taxon>
        <taxon>Viridiplantae</taxon>
        <taxon>Streptophyta</taxon>
        <taxon>Embryophyta</taxon>
        <taxon>Tracheophyta</taxon>
        <taxon>Spermatophyta</taxon>
        <taxon>Magnoliopsida</taxon>
        <taxon>eudicotyledons</taxon>
        <taxon>Gunneridae</taxon>
        <taxon>Pentapetalae</taxon>
        <taxon>rosids</taxon>
        <taxon>fabids</taxon>
        <taxon>Cucurbitales</taxon>
        <taxon>Cucurbitaceae</taxon>
        <taxon>Benincaseae</taxon>
        <taxon>Cucumis</taxon>
    </lineage>
</organism>
<dbReference type="Proteomes" id="UP000321393">
    <property type="component" value="Unassembled WGS sequence"/>
</dbReference>
<dbReference type="AlphaFoldDB" id="A0A5D3DV56"/>
<proteinExistence type="predicted"/>
<dbReference type="OrthoDB" id="414945at2759"/>
<name>A0A5D3DV56_CUCMM</name>
<dbReference type="EMBL" id="SSTE01004567">
    <property type="protein sequence ID" value="KAA0062506.1"/>
    <property type="molecule type" value="Genomic_DNA"/>
</dbReference>
<dbReference type="PANTHER" id="PTHR11439:SF440">
    <property type="entry name" value="INTEGRASE CATALYTIC DOMAIN-CONTAINING PROTEIN"/>
    <property type="match status" value="1"/>
</dbReference>
<evidence type="ECO:0000313" key="1">
    <source>
        <dbReference type="EMBL" id="KAA0062506.1"/>
    </source>
</evidence>
<protein>
    <submittedName>
        <fullName evidence="1 2">Mitochondrial protein</fullName>
    </submittedName>
</protein>
<evidence type="ECO:0000313" key="3">
    <source>
        <dbReference type="Proteomes" id="UP000321393"/>
    </source>
</evidence>
<comment type="caution">
    <text evidence="2">The sequence shown here is derived from an EMBL/GenBank/DDBJ whole genome shotgun (WGS) entry which is preliminary data.</text>
</comment>
<evidence type="ECO:0000313" key="2">
    <source>
        <dbReference type="EMBL" id="TYK27378.1"/>
    </source>
</evidence>
<dbReference type="SUPFAM" id="SSF56672">
    <property type="entry name" value="DNA/RNA polymerases"/>
    <property type="match status" value="1"/>
</dbReference>
<dbReference type="EMBL" id="SSTD01002800">
    <property type="protein sequence ID" value="TYK27378.1"/>
    <property type="molecule type" value="Genomic_DNA"/>
</dbReference>
<evidence type="ECO:0000313" key="4">
    <source>
        <dbReference type="Proteomes" id="UP000321947"/>
    </source>
</evidence>
<dbReference type="InterPro" id="IPR043502">
    <property type="entry name" value="DNA/RNA_pol_sf"/>
</dbReference>
<dbReference type="STRING" id="1194695.A0A5D3DV56"/>
<dbReference type="CDD" id="cd09272">
    <property type="entry name" value="RNase_HI_RT_Ty1"/>
    <property type="match status" value="1"/>
</dbReference>
<sequence length="234" mass="27025">MSPPSGFETQFLHQGCKLQKCLYGLKQLPKPWFDRKATVLIVYVDDIALSGDDPAKIIPLKKRMGMLGCHHVDTPIEFNNKLGNSYDKVSSDKEQYQCLMDKLIYLFHTQPNISFTVSIVNQKMDKKTIEAYNDSDWARSIVHRKTTSGYCTFVWGNLITWKSKKQGVIARSSVEAEYRAMSLRICEEIWLHIVLYDLHQKCKIPMKLFCDNKAAISIANNPVQHDRTKHVEKR</sequence>
<dbReference type="Proteomes" id="UP000321947">
    <property type="component" value="Unassembled WGS sequence"/>
</dbReference>
<accession>A0A5D3DV56</accession>
<gene>
    <name evidence="2" type="ORF">E5676_scaffold325G00570</name>
    <name evidence="1" type="ORF">E6C27_scaffold130G001060</name>
</gene>